<evidence type="ECO:0000256" key="11">
    <source>
        <dbReference type="HAMAP-Rule" id="MF_00354"/>
    </source>
</evidence>
<keyword evidence="9 11" id="KW-0413">Isomerase</keyword>
<sequence length="339" mass="37642">MNSQRRERKDAHIENYLKSKYRGSTLLEDVYIEHNATSDVSLDEIDTSIEFMGKKIAMPLMVDAMTGGGSASANINEDLSSICESLNIPMAVGSESIAISDEESRDSFELVKYKEDLFRIGNLGFEREYEDFVFARDLIDAHAMQVHLNLAQELVMKEGDNSYHSSLDLIENLIQNFSYPIIVKETGSGISKSVAQKLVNVGVKYIDVAGKGGTNFIEIEDLRDFEADYSDLYNWGIPTAKSIIDVRSVSDDSFIIASGGIRNAMDIVKSIIIGADMAAMSGEVLSYLLHGGYEACENFLKEINLKIKIIMALLGVRSIDELKKVDYKLKGELKELVEG</sequence>
<comment type="cofactor">
    <cofactor evidence="11">
        <name>Mg(2+)</name>
        <dbReference type="ChEBI" id="CHEBI:18420"/>
    </cofactor>
</comment>
<proteinExistence type="inferred from homology"/>
<keyword evidence="5 11" id="KW-0479">Metal-binding</keyword>
<comment type="subunit">
    <text evidence="10 11">Homooctamer. Dimer of tetramers.</text>
</comment>
<comment type="caution">
    <text evidence="13">The sequence shown here is derived from an EMBL/GenBank/DDBJ whole genome shotgun (WGS) entry which is preliminary data.</text>
</comment>
<dbReference type="GO" id="GO:0004452">
    <property type="term" value="F:isopentenyl-diphosphate delta-isomerase activity"/>
    <property type="evidence" value="ECO:0007669"/>
    <property type="project" value="UniProtKB-EC"/>
</dbReference>
<evidence type="ECO:0000256" key="5">
    <source>
        <dbReference type="ARBA" id="ARBA00022723"/>
    </source>
</evidence>
<keyword evidence="6 11" id="KW-0460">Magnesium</keyword>
<comment type="caution">
    <text evidence="11">Lacks conserved residue(s) required for the propagation of feature annotation.</text>
</comment>
<feature type="binding site" evidence="11">
    <location>
        <begin position="64"/>
        <end position="66"/>
    </location>
    <ligand>
        <name>FMN</name>
        <dbReference type="ChEBI" id="CHEBI:58210"/>
    </ligand>
</feature>
<gene>
    <name evidence="11 13" type="primary">fni</name>
    <name evidence="13" type="ORF">ACCQ41_05100</name>
</gene>
<accession>A0ABW9M8S3</accession>
<dbReference type="Gene3D" id="3.20.20.70">
    <property type="entry name" value="Aldolase class I"/>
    <property type="match status" value="1"/>
</dbReference>
<comment type="catalytic activity">
    <reaction evidence="11">
        <text>isopentenyl diphosphate = dimethylallyl diphosphate</text>
        <dbReference type="Rhea" id="RHEA:23284"/>
        <dbReference type="ChEBI" id="CHEBI:57623"/>
        <dbReference type="ChEBI" id="CHEBI:128769"/>
        <dbReference type="EC" id="5.3.3.2"/>
    </reaction>
</comment>
<evidence type="ECO:0000256" key="1">
    <source>
        <dbReference type="ARBA" id="ARBA00001917"/>
    </source>
</evidence>
<feature type="binding site" evidence="11">
    <location>
        <begin position="8"/>
        <end position="9"/>
    </location>
    <ligand>
        <name>substrate</name>
    </ligand>
</feature>
<dbReference type="RefSeq" id="WP_410031300.1">
    <property type="nucleotide sequence ID" value="NZ_JBGMEI010000006.1"/>
</dbReference>
<evidence type="ECO:0000256" key="9">
    <source>
        <dbReference type="ARBA" id="ARBA00023235"/>
    </source>
</evidence>
<evidence type="ECO:0000256" key="3">
    <source>
        <dbReference type="ARBA" id="ARBA00022630"/>
    </source>
</evidence>
<feature type="binding site" evidence="11">
    <location>
        <position position="152"/>
    </location>
    <ligand>
        <name>substrate</name>
    </ligand>
</feature>
<keyword evidence="4 11" id="KW-0288">FMN</keyword>
<evidence type="ECO:0000256" key="6">
    <source>
        <dbReference type="ARBA" id="ARBA00022842"/>
    </source>
</evidence>
<evidence type="ECO:0000256" key="2">
    <source>
        <dbReference type="ARBA" id="ARBA00022490"/>
    </source>
</evidence>
<comment type="subcellular location">
    <subcellularLocation>
        <location evidence="11">Cytoplasm</location>
    </subcellularLocation>
</comment>
<dbReference type="CDD" id="cd02811">
    <property type="entry name" value="IDI-2_FMN"/>
    <property type="match status" value="1"/>
</dbReference>
<keyword evidence="7 11" id="KW-0521">NADP</keyword>
<feature type="binding site" evidence="11">
    <location>
        <position position="122"/>
    </location>
    <ligand>
        <name>FMN</name>
        <dbReference type="ChEBI" id="CHEBI:58210"/>
    </ligand>
</feature>
<evidence type="ECO:0000313" key="14">
    <source>
        <dbReference type="Proteomes" id="UP001637996"/>
    </source>
</evidence>
<dbReference type="NCBIfam" id="TIGR02151">
    <property type="entry name" value="IPP_isom_2"/>
    <property type="match status" value="1"/>
</dbReference>
<evidence type="ECO:0000313" key="13">
    <source>
        <dbReference type="EMBL" id="MFO3665619.1"/>
    </source>
</evidence>
<feature type="binding site" evidence="11">
    <location>
        <position position="153"/>
    </location>
    <ligand>
        <name>Mg(2+)</name>
        <dbReference type="ChEBI" id="CHEBI:18420"/>
    </ligand>
</feature>
<evidence type="ECO:0000259" key="12">
    <source>
        <dbReference type="Pfam" id="PF01070"/>
    </source>
</evidence>
<protein>
    <recommendedName>
        <fullName evidence="11">Isopentenyl-diphosphate delta-isomerase</fullName>
        <shortName evidence="11">IPP isomerase</shortName>
        <ecNumber evidence="11">5.3.3.2</ecNumber>
    </recommendedName>
    <alternativeName>
        <fullName evidence="11">Isopentenyl diphosphate:dimethylallyl diphosphate isomerase</fullName>
    </alternativeName>
    <alternativeName>
        <fullName evidence="11">Isopentenyl pyrophosphate isomerase</fullName>
    </alternativeName>
    <alternativeName>
        <fullName evidence="11">Type 2 isopentenyl diphosphate isomerase</fullName>
        <shortName evidence="11">IDI-2</shortName>
    </alternativeName>
</protein>
<name>A0ABW9M8S3_9FIRM</name>
<evidence type="ECO:0000256" key="4">
    <source>
        <dbReference type="ARBA" id="ARBA00022643"/>
    </source>
</evidence>
<feature type="domain" description="FMN-dependent dehydrogenase" evidence="12">
    <location>
        <begin position="165"/>
        <end position="324"/>
    </location>
</feature>
<dbReference type="EMBL" id="JBGMEI010000006">
    <property type="protein sequence ID" value="MFO3665619.1"/>
    <property type="molecule type" value="Genomic_DNA"/>
</dbReference>
<keyword evidence="3 11" id="KW-0285">Flavoprotein</keyword>
<dbReference type="SUPFAM" id="SSF51395">
    <property type="entry name" value="FMN-linked oxidoreductases"/>
    <property type="match status" value="1"/>
</dbReference>
<feature type="binding site" evidence="11">
    <location>
        <position position="94"/>
    </location>
    <ligand>
        <name>FMN</name>
        <dbReference type="ChEBI" id="CHEBI:58210"/>
    </ligand>
</feature>
<evidence type="ECO:0000256" key="10">
    <source>
        <dbReference type="ARBA" id="ARBA00025810"/>
    </source>
</evidence>
<evidence type="ECO:0000256" key="7">
    <source>
        <dbReference type="ARBA" id="ARBA00022857"/>
    </source>
</evidence>
<dbReference type="Proteomes" id="UP001637996">
    <property type="component" value="Unassembled WGS sequence"/>
</dbReference>
<evidence type="ECO:0000256" key="8">
    <source>
        <dbReference type="ARBA" id="ARBA00023229"/>
    </source>
</evidence>
<comment type="function">
    <text evidence="11">Involved in the biosynthesis of isoprenoids. Catalyzes the 1,3-allylic rearrangement of the homoallylic substrate isopentenyl (IPP) to its allylic isomer, dimethylallyl diphosphate (DMAPP).</text>
</comment>
<dbReference type="EC" id="5.3.3.2" evidence="11"/>
<dbReference type="InterPro" id="IPR011179">
    <property type="entry name" value="IPdP_isomerase"/>
</dbReference>
<dbReference type="InterPro" id="IPR000262">
    <property type="entry name" value="FMN-dep_DH"/>
</dbReference>
<organism evidence="13 14">
    <name type="scientific">Anaerococcus martiniensis</name>
    <dbReference type="NCBI Taxonomy" id="3115615"/>
    <lineage>
        <taxon>Bacteria</taxon>
        <taxon>Bacillati</taxon>
        <taxon>Bacillota</taxon>
        <taxon>Tissierellia</taxon>
        <taxon>Tissierellales</taxon>
        <taxon>Peptoniphilaceae</taxon>
        <taxon>Anaerococcus</taxon>
    </lineage>
</organism>
<dbReference type="PANTHER" id="PTHR43665:SF1">
    <property type="entry name" value="ISOPENTENYL-DIPHOSPHATE DELTA-ISOMERASE"/>
    <property type="match status" value="1"/>
</dbReference>
<dbReference type="HAMAP" id="MF_00354">
    <property type="entry name" value="Idi_2"/>
    <property type="match status" value="1"/>
</dbReference>
<comment type="similarity">
    <text evidence="11">Belongs to the IPP isomerase type 2 family.</text>
</comment>
<feature type="binding site" evidence="11">
    <location>
        <begin position="281"/>
        <end position="282"/>
    </location>
    <ligand>
        <name>FMN</name>
        <dbReference type="ChEBI" id="CHEBI:58210"/>
    </ligand>
</feature>
<dbReference type="PANTHER" id="PTHR43665">
    <property type="entry name" value="ISOPENTENYL-DIPHOSPHATE DELTA-ISOMERASE"/>
    <property type="match status" value="1"/>
</dbReference>
<dbReference type="Pfam" id="PF01070">
    <property type="entry name" value="FMN_dh"/>
    <property type="match status" value="1"/>
</dbReference>
<feature type="binding site" evidence="11">
    <location>
        <position position="214"/>
    </location>
    <ligand>
        <name>FMN</name>
        <dbReference type="ChEBI" id="CHEBI:58210"/>
    </ligand>
</feature>
<reference evidence="13 14" key="1">
    <citation type="journal article" date="2025" name="Anaerobe">
        <title>Description of Anaerococcus kampingiae sp. nov., Anaerococcus groningensis sp. nov., Anaerococcus martiniensis sp. nov., and Anaerococcus cruorum sp. nov., isolated from human clinical specimens.</title>
        <authorList>
            <person name="Boiten K.E."/>
            <person name="Meijer J."/>
            <person name="van Wezel E.M."/>
            <person name="Veloo A.C.M."/>
        </authorList>
    </citation>
    <scope>NUCLEOTIDE SEQUENCE [LARGE SCALE GENOMIC DNA]</scope>
    <source>
        <strain evidence="13 14">ENR0831</strain>
    </source>
</reference>
<keyword evidence="8 11" id="KW-0414">Isoprene biosynthesis</keyword>
<comment type="cofactor">
    <cofactor evidence="11">
        <name>NADPH</name>
        <dbReference type="ChEBI" id="CHEBI:57783"/>
    </cofactor>
</comment>
<feature type="binding site" evidence="11">
    <location>
        <begin position="260"/>
        <end position="262"/>
    </location>
    <ligand>
        <name>FMN</name>
        <dbReference type="ChEBI" id="CHEBI:58210"/>
    </ligand>
</feature>
<keyword evidence="2 11" id="KW-0963">Cytoplasm</keyword>
<dbReference type="InterPro" id="IPR013785">
    <property type="entry name" value="Aldolase_TIM"/>
</dbReference>
<dbReference type="PIRSF" id="PIRSF003314">
    <property type="entry name" value="IPP_isomerase"/>
    <property type="match status" value="1"/>
</dbReference>
<feature type="binding site" evidence="11">
    <location>
        <position position="184"/>
    </location>
    <ligand>
        <name>FMN</name>
        <dbReference type="ChEBI" id="CHEBI:58210"/>
    </ligand>
</feature>
<keyword evidence="14" id="KW-1185">Reference proteome</keyword>
<comment type="cofactor">
    <cofactor evidence="1 11">
        <name>FMN</name>
        <dbReference type="ChEBI" id="CHEBI:58210"/>
    </cofactor>
</comment>